<reference evidence="1" key="1">
    <citation type="submission" date="2019-11" db="EMBL/GenBank/DDBJ databases">
        <title>The nuclear and mitochondrial genomes of Frieseomelitta varia - a highly eusocial stingless bee (Meliponini) with a permanently sterile worker caste.</title>
        <authorList>
            <person name="Freitas F.C.P."/>
            <person name="Lourenco A.P."/>
            <person name="Nunes F.M.F."/>
            <person name="Paschoal A.R."/>
            <person name="Abreu F.C.P."/>
            <person name="Barbin F.O."/>
            <person name="Bataglia L."/>
            <person name="Cardoso-Junior C.A.M."/>
            <person name="Cervoni M.S."/>
            <person name="Silva S.R."/>
            <person name="Dalarmi F."/>
            <person name="Del Lama M.A."/>
            <person name="Depintor T.S."/>
            <person name="Ferreira K.M."/>
            <person name="Goria P.S."/>
            <person name="Jaskot M.C."/>
            <person name="Lago D.C."/>
            <person name="Luna-Lucena D."/>
            <person name="Moda L.M."/>
            <person name="Nascimento L."/>
            <person name="Pedrino M."/>
            <person name="Rabico F.O."/>
            <person name="Sanches F.C."/>
            <person name="Santos D.E."/>
            <person name="Santos C.G."/>
            <person name="Vieira J."/>
            <person name="Lopes T.F."/>
            <person name="Barchuk A.R."/>
            <person name="Hartfelder K."/>
            <person name="Simoes Z.L.P."/>
            <person name="Bitondi M.M.G."/>
            <person name="Pinheiro D.G."/>
        </authorList>
    </citation>
    <scope>NUCLEOTIDE SEQUENCE</scope>
    <source>
        <strain evidence="1">USP_RPSP 00005682</strain>
        <tissue evidence="1">Whole individual</tissue>
    </source>
</reference>
<dbReference type="InterPro" id="IPR009011">
    <property type="entry name" value="Man6P_isomerase_rcpt-bd_dom_sf"/>
</dbReference>
<dbReference type="Proteomes" id="UP000655588">
    <property type="component" value="Unassembled WGS sequence"/>
</dbReference>
<organism evidence="1 2">
    <name type="scientific">Frieseomelitta varia</name>
    <dbReference type="NCBI Taxonomy" id="561572"/>
    <lineage>
        <taxon>Eukaryota</taxon>
        <taxon>Metazoa</taxon>
        <taxon>Ecdysozoa</taxon>
        <taxon>Arthropoda</taxon>
        <taxon>Hexapoda</taxon>
        <taxon>Insecta</taxon>
        <taxon>Pterygota</taxon>
        <taxon>Neoptera</taxon>
        <taxon>Endopterygota</taxon>
        <taxon>Hymenoptera</taxon>
        <taxon>Apocrita</taxon>
        <taxon>Aculeata</taxon>
        <taxon>Apoidea</taxon>
        <taxon>Anthophila</taxon>
        <taxon>Apidae</taxon>
        <taxon>Frieseomelitta</taxon>
    </lineage>
</organism>
<dbReference type="AlphaFoldDB" id="A0A833S071"/>
<keyword evidence="2" id="KW-1185">Reference proteome</keyword>
<gene>
    <name evidence="1" type="ORF">E2986_11442</name>
</gene>
<sequence>MKCFMRQEDISVVDDNFCVIHEPVLKLFSYNFTSLTSTKYISNNEFFNATIRLQLCSPLKEKCNGKDGYAVCLTKNKEEKGIGSNFMKNASKGEYKKWDDNVCIHR</sequence>
<accession>A0A833S071</accession>
<comment type="caution">
    <text evidence="1">The sequence shown here is derived from an EMBL/GenBank/DDBJ whole genome shotgun (WGS) entry which is preliminary data.</text>
</comment>
<dbReference type="SUPFAM" id="SSF50911">
    <property type="entry name" value="Mannose 6-phosphate receptor domain"/>
    <property type="match status" value="1"/>
</dbReference>
<dbReference type="EMBL" id="WNWW01000289">
    <property type="protein sequence ID" value="KAF3426796.1"/>
    <property type="molecule type" value="Genomic_DNA"/>
</dbReference>
<evidence type="ECO:0000313" key="2">
    <source>
        <dbReference type="Proteomes" id="UP000655588"/>
    </source>
</evidence>
<proteinExistence type="predicted"/>
<name>A0A833S071_9HYME</name>
<dbReference type="Gene3D" id="2.70.130.10">
    <property type="entry name" value="Mannose-6-phosphate receptor binding domain"/>
    <property type="match status" value="1"/>
</dbReference>
<protein>
    <submittedName>
        <fullName evidence="1">Uncharacterized protein</fullName>
    </submittedName>
</protein>
<evidence type="ECO:0000313" key="1">
    <source>
        <dbReference type="EMBL" id="KAF3426796.1"/>
    </source>
</evidence>